<gene>
    <name evidence="1" type="ORF">SAMN05216368_11150</name>
</gene>
<sequence>MLLAATTVRNTRTALCGLPARCARRDRGAVPARNCFTTTLSNGAAA</sequence>
<reference evidence="1 2" key="1">
    <citation type="submission" date="2016-10" db="EMBL/GenBank/DDBJ databases">
        <authorList>
            <person name="Varghese N."/>
            <person name="Submissions S."/>
        </authorList>
    </citation>
    <scope>NUCLEOTIDE SEQUENCE [LARGE SCALE GENOMIC DNA]</scope>
    <source>
        <strain evidence="1 2">CGMCC 1.11215</strain>
    </source>
</reference>
<evidence type="ECO:0000313" key="1">
    <source>
        <dbReference type="EMBL" id="SDO14555.1"/>
    </source>
</evidence>
<dbReference type="AlphaFoldDB" id="A0A5E9G1I4"/>
<protein>
    <submittedName>
        <fullName evidence="1">Uncharacterized protein</fullName>
    </submittedName>
</protein>
<name>A0A5E9G1I4_9MICO</name>
<organism evidence="1 2">
    <name type="scientific">Cryobacterium flavum</name>
    <dbReference type="NCBI Taxonomy" id="1424659"/>
    <lineage>
        <taxon>Bacteria</taxon>
        <taxon>Bacillati</taxon>
        <taxon>Actinomycetota</taxon>
        <taxon>Actinomycetes</taxon>
        <taxon>Micrococcales</taxon>
        <taxon>Microbacteriaceae</taxon>
        <taxon>Cryobacterium</taxon>
    </lineage>
</organism>
<dbReference type="EMBL" id="FNIB01000011">
    <property type="protein sequence ID" value="SDO14555.1"/>
    <property type="molecule type" value="Genomic_DNA"/>
</dbReference>
<accession>A0A5E9G1I4</accession>
<proteinExistence type="predicted"/>
<evidence type="ECO:0000313" key="2">
    <source>
        <dbReference type="Proteomes" id="UP000199639"/>
    </source>
</evidence>
<dbReference type="Proteomes" id="UP000199639">
    <property type="component" value="Unassembled WGS sequence"/>
</dbReference>